<sequence length="66" mass="7351">MAGFDCRDAAVLKYAYNISVIVRKKTIQNLPDIGFCNGDIEALSDYLPTGELKQGFNGDISICDWY</sequence>
<dbReference type="Proteomes" id="UP001247805">
    <property type="component" value="Unassembled WGS sequence"/>
</dbReference>
<name>A0ABU3T0B2_9ALTE</name>
<dbReference type="RefSeq" id="WP_316027231.1">
    <property type="nucleotide sequence ID" value="NZ_JAWDIO010000002.1"/>
</dbReference>
<organism evidence="1 2">
    <name type="scientific">Paraglaciecola aquimarina</name>
    <dbReference type="NCBI Taxonomy" id="1235557"/>
    <lineage>
        <taxon>Bacteria</taxon>
        <taxon>Pseudomonadati</taxon>
        <taxon>Pseudomonadota</taxon>
        <taxon>Gammaproteobacteria</taxon>
        <taxon>Alteromonadales</taxon>
        <taxon>Alteromonadaceae</taxon>
        <taxon>Paraglaciecola</taxon>
    </lineage>
</organism>
<protein>
    <submittedName>
        <fullName evidence="1">Uncharacterized protein</fullName>
    </submittedName>
</protein>
<keyword evidence="2" id="KW-1185">Reference proteome</keyword>
<dbReference type="EMBL" id="JAWDIO010000002">
    <property type="protein sequence ID" value="MDU0355704.1"/>
    <property type="molecule type" value="Genomic_DNA"/>
</dbReference>
<reference evidence="1 2" key="1">
    <citation type="submission" date="2023-10" db="EMBL/GenBank/DDBJ databases">
        <title>Glaciecola aquimarina strain GGW-M5 nov., isolated from a coastal seawater.</title>
        <authorList>
            <person name="Bayburt H."/>
            <person name="Kim J.M."/>
            <person name="Choi B.J."/>
            <person name="Jeon C.O."/>
        </authorList>
    </citation>
    <scope>NUCLEOTIDE SEQUENCE [LARGE SCALE GENOMIC DNA]</scope>
    <source>
        <strain evidence="1 2">KCTC 32108</strain>
    </source>
</reference>
<accession>A0ABU3T0B2</accession>
<evidence type="ECO:0000313" key="1">
    <source>
        <dbReference type="EMBL" id="MDU0355704.1"/>
    </source>
</evidence>
<proteinExistence type="predicted"/>
<comment type="caution">
    <text evidence="1">The sequence shown here is derived from an EMBL/GenBank/DDBJ whole genome shotgun (WGS) entry which is preliminary data.</text>
</comment>
<evidence type="ECO:0000313" key="2">
    <source>
        <dbReference type="Proteomes" id="UP001247805"/>
    </source>
</evidence>
<gene>
    <name evidence="1" type="ORF">RS130_19095</name>
</gene>